<evidence type="ECO:0000259" key="2">
    <source>
        <dbReference type="Pfam" id="PF21761"/>
    </source>
</evidence>
<evidence type="ECO:0000313" key="4">
    <source>
        <dbReference type="Proteomes" id="UP000256220"/>
    </source>
</evidence>
<accession>A0A2P2FU49</accession>
<sequence length="288" mass="30006">MTVIGLGAMGKALAAAFLAAGHPTTVWNRSAGKADSLVADGAIQAATITEAVTASPIVVVCLLDYPVLHEILEPVGDTLAGRALVNLTNGTPDQARETAGWARGRGADYLDGGIMAVPAMIGRPEARVLYSGSRPVFDQYEGTLNRLGTARYVGADHGLASLYDLALLSAMYGQFAGASHALALVRTEKADLTEFASSLLAPWLTATTVALPLLAEQNDTGTQAGEESASPPDMQAVAIANIVTASNAQNVDKALLSHLFVPLRDLIGRPAHDRDLAGMVDLIKKPQE</sequence>
<dbReference type="InterPro" id="IPR051265">
    <property type="entry name" value="HIBADH-related_NP60_sf"/>
</dbReference>
<dbReference type="Gene3D" id="1.10.1040.10">
    <property type="entry name" value="N-(1-d-carboxylethyl)-l-norvaline Dehydrogenase, domain 2"/>
    <property type="match status" value="1"/>
</dbReference>
<feature type="domain" description="NADPH-dependent reductive aminase-like C-terminal" evidence="2">
    <location>
        <begin position="156"/>
        <end position="267"/>
    </location>
</feature>
<proteinExistence type="predicted"/>
<dbReference type="Pfam" id="PF21761">
    <property type="entry name" value="RedAm-like_C"/>
    <property type="match status" value="1"/>
</dbReference>
<dbReference type="SUPFAM" id="SSF51735">
    <property type="entry name" value="NAD(P)-binding Rossmann-fold domains"/>
    <property type="match status" value="1"/>
</dbReference>
<dbReference type="PANTHER" id="PTHR43580:SF2">
    <property type="entry name" value="CYTOKINE-LIKE NUCLEAR FACTOR N-PAC"/>
    <property type="match status" value="1"/>
</dbReference>
<reference evidence="3 4" key="1">
    <citation type="journal article" date="2014" name="Genome Announc.">
        <title>Draft Genome Sequence of Amycolatopsis lurida NRRL 2430, Producer of the Glycopeptide Family Antibiotic Ristocetin.</title>
        <authorList>
            <person name="Kwun M.J."/>
            <person name="Hong H.J."/>
        </authorList>
    </citation>
    <scope>NUCLEOTIDE SEQUENCE [LARGE SCALE GENOMIC DNA]</scope>
    <source>
        <strain evidence="3 4">NRRL 2430</strain>
    </source>
</reference>
<dbReference type="Pfam" id="PF03446">
    <property type="entry name" value="NAD_binding_2"/>
    <property type="match status" value="1"/>
</dbReference>
<organism evidence="3 4">
    <name type="scientific">Amycolatopsis lurida NRRL 2430</name>
    <dbReference type="NCBI Taxonomy" id="1460371"/>
    <lineage>
        <taxon>Bacteria</taxon>
        <taxon>Bacillati</taxon>
        <taxon>Actinomycetota</taxon>
        <taxon>Actinomycetes</taxon>
        <taxon>Pseudonocardiales</taxon>
        <taxon>Pseudonocardiaceae</taxon>
        <taxon>Amycolatopsis</taxon>
    </lineage>
</organism>
<keyword evidence="4" id="KW-1185">Reference proteome</keyword>
<name>A0A2P2FU49_AMYLU</name>
<gene>
    <name evidence="3" type="ORF">BB31_15555</name>
</gene>
<dbReference type="GO" id="GO:0050661">
    <property type="term" value="F:NADP binding"/>
    <property type="evidence" value="ECO:0007669"/>
    <property type="project" value="InterPro"/>
</dbReference>
<dbReference type="Gene3D" id="3.40.50.720">
    <property type="entry name" value="NAD(P)-binding Rossmann-like Domain"/>
    <property type="match status" value="1"/>
</dbReference>
<dbReference type="InterPro" id="IPR048666">
    <property type="entry name" value="RedAm-like_C"/>
</dbReference>
<protein>
    <submittedName>
        <fullName evidence="3">Uncharacterized protein</fullName>
    </submittedName>
</protein>
<dbReference type="AlphaFoldDB" id="A0A2P2FU49"/>
<evidence type="ECO:0000259" key="1">
    <source>
        <dbReference type="Pfam" id="PF03446"/>
    </source>
</evidence>
<comment type="caution">
    <text evidence="3">The sequence shown here is derived from an EMBL/GenBank/DDBJ whole genome shotgun (WGS) entry which is preliminary data.</text>
</comment>
<feature type="domain" description="6-phosphogluconate dehydrogenase NADP-binding" evidence="1">
    <location>
        <begin position="2"/>
        <end position="150"/>
    </location>
</feature>
<dbReference type="InterPro" id="IPR036291">
    <property type="entry name" value="NAD(P)-bd_dom_sf"/>
</dbReference>
<dbReference type="Proteomes" id="UP000256220">
    <property type="component" value="Unassembled WGS sequence"/>
</dbReference>
<dbReference type="InterPro" id="IPR013328">
    <property type="entry name" value="6PGD_dom2"/>
</dbReference>
<dbReference type="PANTHER" id="PTHR43580">
    <property type="entry name" value="OXIDOREDUCTASE GLYR1-RELATED"/>
    <property type="match status" value="1"/>
</dbReference>
<evidence type="ECO:0000313" key="3">
    <source>
        <dbReference type="EMBL" id="KFU80244.1"/>
    </source>
</evidence>
<dbReference type="InterPro" id="IPR006115">
    <property type="entry name" value="6PGDH_NADP-bd"/>
</dbReference>
<dbReference type="EMBL" id="JFBM01000012">
    <property type="protein sequence ID" value="KFU80244.1"/>
    <property type="molecule type" value="Genomic_DNA"/>
</dbReference>